<dbReference type="OrthoDB" id="4506189at2759"/>
<dbReference type="Proteomes" id="UP000694390">
    <property type="component" value="Chromosome 22"/>
</dbReference>
<dbReference type="PANTHER" id="PTHR13050">
    <property type="entry name" value="USE1-LIKE PROTEIN"/>
    <property type="match status" value="1"/>
</dbReference>
<proteinExistence type="inferred from homology"/>
<dbReference type="GeneTree" id="ENSGT00390000014361"/>
<dbReference type="GO" id="GO:0005484">
    <property type="term" value="F:SNAP receptor activity"/>
    <property type="evidence" value="ECO:0007669"/>
    <property type="project" value="TreeGrafter"/>
</dbReference>
<keyword evidence="9" id="KW-1133">Transmembrane helix</keyword>
<evidence type="ECO:0000256" key="7">
    <source>
        <dbReference type="ARBA" id="ARBA00022892"/>
    </source>
</evidence>
<keyword evidence="10" id="KW-0472">Membrane</keyword>
<keyword evidence="7" id="KW-0931">ER-Golgi transport</keyword>
<protein>
    <recommendedName>
        <fullName evidence="3">Vesicle transport protein USE1</fullName>
    </recommendedName>
    <alternativeName>
        <fullName evidence="11">USE1-like protein</fullName>
    </alternativeName>
</protein>
<evidence type="ECO:0000256" key="11">
    <source>
        <dbReference type="ARBA" id="ARBA00032711"/>
    </source>
</evidence>
<dbReference type="GO" id="GO:0031201">
    <property type="term" value="C:SNARE complex"/>
    <property type="evidence" value="ECO:0007669"/>
    <property type="project" value="TreeGrafter"/>
</dbReference>
<evidence type="ECO:0000256" key="2">
    <source>
        <dbReference type="ARBA" id="ARBA00007891"/>
    </source>
</evidence>
<dbReference type="Ensembl" id="ENSGEVT00005027361.1">
    <property type="protein sequence ID" value="ENSGEVP00005026016.1"/>
    <property type="gene ID" value="ENSGEVG00005018461.1"/>
</dbReference>
<reference evidence="12" key="1">
    <citation type="submission" date="2019-06" db="EMBL/GenBank/DDBJ databases">
        <title>G10K-VGP Goodes thornscrub tortoise genome, primary haplotype.</title>
        <authorList>
            <person name="Murphy B."/>
            <person name="Edwards T."/>
            <person name="Rhie A."/>
            <person name="Koren S."/>
            <person name="Phillippy A."/>
            <person name="Fedrigo O."/>
            <person name="Haase B."/>
            <person name="Mountcastle J."/>
            <person name="Lewin H."/>
            <person name="Damas J."/>
            <person name="Howe K."/>
            <person name="Formenti G."/>
            <person name="Myers G."/>
            <person name="Durbin R."/>
            <person name="Jarvis E.D."/>
        </authorList>
    </citation>
    <scope>NUCLEOTIDE SEQUENCE [LARGE SCALE GENOMIC DNA]</scope>
</reference>
<dbReference type="GO" id="GO:0006890">
    <property type="term" value="P:retrograde vesicle-mediated transport, Golgi to endoplasmic reticulum"/>
    <property type="evidence" value="ECO:0007669"/>
    <property type="project" value="TreeGrafter"/>
</dbReference>
<sequence length="264" mass="29553">MAATRLELNLLRLLSRCEALAAERREPDEWRLEKYVDALEEMLLALKKHSSKPAPELLNEYARKVDFLKGMLEAEKLSSSAEKALANQFLAPGRTPTTAKERTPATKMVHLQTKARYTGKMRSELLGTDPLSVNESEELNLRKRKGFVSEEKQSATELDAVLQHHRSMQEKLAEEMLSLARSLKNNTLAAQNVIKQDNQVAWIAVEEIIQILSIAIHNINLRRYGVNGNICNLILNVIAAGGICMKDLSSSIVQLVLTIDSLVL</sequence>
<evidence type="ECO:0000256" key="3">
    <source>
        <dbReference type="ARBA" id="ARBA00015843"/>
    </source>
</evidence>
<reference evidence="12" key="2">
    <citation type="submission" date="2025-08" db="UniProtKB">
        <authorList>
            <consortium name="Ensembl"/>
        </authorList>
    </citation>
    <scope>IDENTIFICATION</scope>
</reference>
<evidence type="ECO:0000256" key="1">
    <source>
        <dbReference type="ARBA" id="ARBA00004163"/>
    </source>
</evidence>
<evidence type="ECO:0000313" key="13">
    <source>
        <dbReference type="Proteomes" id="UP000694390"/>
    </source>
</evidence>
<evidence type="ECO:0000256" key="6">
    <source>
        <dbReference type="ARBA" id="ARBA00022824"/>
    </source>
</evidence>
<accession>A0A8C4YJH4</accession>
<evidence type="ECO:0000256" key="4">
    <source>
        <dbReference type="ARBA" id="ARBA00022448"/>
    </source>
</evidence>
<dbReference type="PANTHER" id="PTHR13050:SF7">
    <property type="entry name" value="VESICLE TRANSPORT PROTEIN USE1"/>
    <property type="match status" value="1"/>
</dbReference>
<evidence type="ECO:0000313" key="12">
    <source>
        <dbReference type="Ensembl" id="ENSGEVP00005026016.1"/>
    </source>
</evidence>
<keyword evidence="8" id="KW-0653">Protein transport</keyword>
<evidence type="ECO:0000256" key="8">
    <source>
        <dbReference type="ARBA" id="ARBA00022927"/>
    </source>
</evidence>
<dbReference type="CDD" id="cd15860">
    <property type="entry name" value="SNARE_USE1"/>
    <property type="match status" value="1"/>
</dbReference>
<evidence type="ECO:0000256" key="10">
    <source>
        <dbReference type="ARBA" id="ARBA00023136"/>
    </source>
</evidence>
<keyword evidence="13" id="KW-1185">Reference proteome</keyword>
<dbReference type="GO" id="GO:0015031">
    <property type="term" value="P:protein transport"/>
    <property type="evidence" value="ECO:0007669"/>
    <property type="project" value="UniProtKB-KW"/>
</dbReference>
<keyword evidence="6" id="KW-0256">Endoplasmic reticulum</keyword>
<dbReference type="InterPro" id="IPR019150">
    <property type="entry name" value="Vesicle_transport_protein_Use1"/>
</dbReference>
<reference evidence="12" key="3">
    <citation type="submission" date="2025-09" db="UniProtKB">
        <authorList>
            <consortium name="Ensembl"/>
        </authorList>
    </citation>
    <scope>IDENTIFICATION</scope>
</reference>
<gene>
    <name evidence="12" type="primary">USE1</name>
</gene>
<name>A0A8C4YJH4_9SAUR</name>
<comment type="subcellular location">
    <subcellularLocation>
        <location evidence="1">Endoplasmic reticulum membrane</location>
        <topology evidence="1">Single-pass type IV membrane protein</topology>
    </subcellularLocation>
</comment>
<dbReference type="AlphaFoldDB" id="A0A8C4YJH4"/>
<dbReference type="GO" id="GO:0005789">
    <property type="term" value="C:endoplasmic reticulum membrane"/>
    <property type="evidence" value="ECO:0007669"/>
    <property type="project" value="UniProtKB-SubCell"/>
</dbReference>
<comment type="similarity">
    <text evidence="2">Belongs to the USE1 family.</text>
</comment>
<keyword evidence="5" id="KW-0812">Transmembrane</keyword>
<organism evidence="12 13">
    <name type="scientific">Gopherus evgoodei</name>
    <name type="common">Goodes thornscrub tortoise</name>
    <dbReference type="NCBI Taxonomy" id="1825980"/>
    <lineage>
        <taxon>Eukaryota</taxon>
        <taxon>Metazoa</taxon>
        <taxon>Chordata</taxon>
        <taxon>Craniata</taxon>
        <taxon>Vertebrata</taxon>
        <taxon>Euteleostomi</taxon>
        <taxon>Archelosauria</taxon>
        <taxon>Testudinata</taxon>
        <taxon>Testudines</taxon>
        <taxon>Cryptodira</taxon>
        <taxon>Durocryptodira</taxon>
        <taxon>Testudinoidea</taxon>
        <taxon>Testudinidae</taxon>
        <taxon>Gopherus</taxon>
    </lineage>
</organism>
<evidence type="ECO:0000256" key="9">
    <source>
        <dbReference type="ARBA" id="ARBA00022989"/>
    </source>
</evidence>
<dbReference type="Pfam" id="PF09753">
    <property type="entry name" value="Use1"/>
    <property type="match status" value="1"/>
</dbReference>
<keyword evidence="4" id="KW-0813">Transport</keyword>
<evidence type="ECO:0000256" key="5">
    <source>
        <dbReference type="ARBA" id="ARBA00022692"/>
    </source>
</evidence>